<evidence type="ECO:0000313" key="1">
    <source>
        <dbReference type="EMBL" id="QFZ29133.1"/>
    </source>
</evidence>
<dbReference type="EMBL" id="CP038488">
    <property type="protein sequence ID" value="QFZ29133.1"/>
    <property type="molecule type" value="Genomic_DNA"/>
</dbReference>
<dbReference type="Proteomes" id="UP000326582">
    <property type="component" value="Chromosome 5"/>
</dbReference>
<gene>
    <name evidence="1" type="ORF">EJF14_50362</name>
</gene>
<keyword evidence="2" id="KW-1185">Reference proteome</keyword>
<organism evidence="1 2">
    <name type="scientific">Clavispora lusitaniae</name>
    <name type="common">Candida lusitaniae</name>
    <dbReference type="NCBI Taxonomy" id="36911"/>
    <lineage>
        <taxon>Eukaryota</taxon>
        <taxon>Fungi</taxon>
        <taxon>Dikarya</taxon>
        <taxon>Ascomycota</taxon>
        <taxon>Saccharomycotina</taxon>
        <taxon>Pichiomycetes</taxon>
        <taxon>Metschnikowiaceae</taxon>
        <taxon>Clavispora</taxon>
    </lineage>
</organism>
<name>A0ACD0WNI1_CLALS</name>
<reference evidence="2" key="1">
    <citation type="journal article" date="2019" name="MBio">
        <title>Comparative genomics for the elucidation of multidrug resistance (MDR) in Candida lusitaniae.</title>
        <authorList>
            <person name="Kannan A."/>
            <person name="Asner S.A."/>
            <person name="Trachsel E."/>
            <person name="Kelly S."/>
            <person name="Parker J."/>
            <person name="Sanglard D."/>
        </authorList>
    </citation>
    <scope>NUCLEOTIDE SEQUENCE [LARGE SCALE GENOMIC DNA]</scope>
    <source>
        <strain evidence="2">P1</strain>
    </source>
</reference>
<proteinExistence type="predicted"/>
<evidence type="ECO:0000313" key="2">
    <source>
        <dbReference type="Proteomes" id="UP000326582"/>
    </source>
</evidence>
<sequence length="181" mass="20402">MASLFPKVDQLLKFHLALGVKHIGQVQVIDKSLSFKLLSDFGLDIGNRHIQLIQVAELLGVSDVPTVQVKNSFSHVSMAERAACSFSKFGGESHGLLSTVESIDYIGQSIEKAQFESFWLVKVRDACAAHKLRKYTADFLEKFTRWLQQFYKSAKFKTLVVFLGICKHADYFCNESAILHN</sequence>
<accession>A0ACD0WNI1</accession>
<protein>
    <submittedName>
        <fullName evidence="1">Uncharacterized protein</fullName>
    </submittedName>
</protein>